<proteinExistence type="predicted"/>
<keyword evidence="2" id="KW-1185">Reference proteome</keyword>
<accession>A0ACC2UR42</accession>
<evidence type="ECO:0000313" key="1">
    <source>
        <dbReference type="EMBL" id="KAJ9089345.1"/>
    </source>
</evidence>
<name>A0ACC2UR42_9FUNG</name>
<dbReference type="EMBL" id="QTSX02000052">
    <property type="protein sequence ID" value="KAJ9089345.1"/>
    <property type="molecule type" value="Genomic_DNA"/>
</dbReference>
<gene>
    <name evidence="1" type="ORF">DSO57_1013927</name>
</gene>
<reference evidence="1" key="1">
    <citation type="submission" date="2022-04" db="EMBL/GenBank/DDBJ databases">
        <title>Genome of the entomopathogenic fungus Entomophthora muscae.</title>
        <authorList>
            <person name="Elya C."/>
            <person name="Lovett B.R."/>
            <person name="Lee E."/>
            <person name="Macias A.M."/>
            <person name="Hajek A.E."/>
            <person name="De Bivort B.L."/>
            <person name="Kasson M.T."/>
            <person name="De Fine Licht H.H."/>
            <person name="Stajich J.E."/>
        </authorList>
    </citation>
    <scope>NUCLEOTIDE SEQUENCE</scope>
    <source>
        <strain evidence="1">Berkeley</strain>
    </source>
</reference>
<organism evidence="1 2">
    <name type="scientific">Entomophthora muscae</name>
    <dbReference type="NCBI Taxonomy" id="34485"/>
    <lineage>
        <taxon>Eukaryota</taxon>
        <taxon>Fungi</taxon>
        <taxon>Fungi incertae sedis</taxon>
        <taxon>Zoopagomycota</taxon>
        <taxon>Entomophthoromycotina</taxon>
        <taxon>Entomophthoromycetes</taxon>
        <taxon>Entomophthorales</taxon>
        <taxon>Entomophthoraceae</taxon>
        <taxon>Entomophthora</taxon>
    </lineage>
</organism>
<protein>
    <submittedName>
        <fullName evidence="1">Uncharacterized protein</fullName>
    </submittedName>
</protein>
<sequence length="122" mass="13997">MWNWVVIPHHLETASYYPTISVTGWVKRLSPYQLSIKYKPGKELVTADALSRLYVVFIMGANSLDPDWNMLYLRPEATCYKGLNSVTIYKLKDNKSQFTTDAGNVCRQAETDEKTPYIPTTQ</sequence>
<evidence type="ECO:0000313" key="2">
    <source>
        <dbReference type="Proteomes" id="UP001165960"/>
    </source>
</evidence>
<dbReference type="Proteomes" id="UP001165960">
    <property type="component" value="Unassembled WGS sequence"/>
</dbReference>
<comment type="caution">
    <text evidence="1">The sequence shown here is derived from an EMBL/GenBank/DDBJ whole genome shotgun (WGS) entry which is preliminary data.</text>
</comment>